<sequence>RPQEVPARQQEGLRTVQQLHLAAGPAVEATHRARCFATLHQGTHRASRRAQGRSH</sequence>
<dbReference type="EMBL" id="CVQI01036100">
    <property type="protein sequence ID" value="CRK46860.1"/>
    <property type="molecule type" value="Genomic_DNA"/>
</dbReference>
<dbReference type="Proteomes" id="UP000045706">
    <property type="component" value="Unassembled WGS sequence"/>
</dbReference>
<feature type="non-terminal residue" evidence="1">
    <location>
        <position position="1"/>
    </location>
</feature>
<dbReference type="AlphaFoldDB" id="A0A0G4NK87"/>
<evidence type="ECO:0000313" key="2">
    <source>
        <dbReference type="Proteomes" id="UP000045706"/>
    </source>
</evidence>
<proteinExistence type="predicted"/>
<reference evidence="2" key="1">
    <citation type="submission" date="2015-05" db="EMBL/GenBank/DDBJ databases">
        <authorList>
            <person name="Fogelqvist Johan"/>
        </authorList>
    </citation>
    <scope>NUCLEOTIDE SEQUENCE [LARGE SCALE GENOMIC DNA]</scope>
</reference>
<accession>A0A0G4NK87</accession>
<evidence type="ECO:0000313" key="1">
    <source>
        <dbReference type="EMBL" id="CRK46860.1"/>
    </source>
</evidence>
<name>A0A0G4NK87_VERLO</name>
<organism evidence="1 2">
    <name type="scientific">Verticillium longisporum</name>
    <name type="common">Verticillium dahliae var. longisporum</name>
    <dbReference type="NCBI Taxonomy" id="100787"/>
    <lineage>
        <taxon>Eukaryota</taxon>
        <taxon>Fungi</taxon>
        <taxon>Dikarya</taxon>
        <taxon>Ascomycota</taxon>
        <taxon>Pezizomycotina</taxon>
        <taxon>Sordariomycetes</taxon>
        <taxon>Hypocreomycetidae</taxon>
        <taxon>Glomerellales</taxon>
        <taxon>Plectosphaerellaceae</taxon>
        <taxon>Verticillium</taxon>
    </lineage>
</organism>
<gene>
    <name evidence="1" type="ORF">BN1723_020158</name>
</gene>
<protein>
    <submittedName>
        <fullName evidence="1">Uncharacterized protein</fullName>
    </submittedName>
</protein>